<dbReference type="GO" id="GO:0000166">
    <property type="term" value="F:nucleotide binding"/>
    <property type="evidence" value="ECO:0007669"/>
    <property type="project" value="InterPro"/>
</dbReference>
<feature type="domain" description="Gfo/Idh/MocA-like oxidoreductase C-terminal" evidence="2">
    <location>
        <begin position="180"/>
        <end position="336"/>
    </location>
</feature>
<dbReference type="InterPro" id="IPR051450">
    <property type="entry name" value="Gfo/Idh/MocA_Oxidoreductases"/>
</dbReference>
<dbReference type="SUPFAM" id="SSF51735">
    <property type="entry name" value="NAD(P)-binding Rossmann-fold domains"/>
    <property type="match status" value="1"/>
</dbReference>
<feature type="domain" description="Gfo/Idh/MocA-like oxidoreductase N-terminal" evidence="1">
    <location>
        <begin position="36"/>
        <end position="144"/>
    </location>
</feature>
<dbReference type="InterPro" id="IPR036291">
    <property type="entry name" value="NAD(P)-bd_dom_sf"/>
</dbReference>
<name>A0A2M6WIF3_9BACT</name>
<evidence type="ECO:0000313" key="4">
    <source>
        <dbReference type="Proteomes" id="UP000228635"/>
    </source>
</evidence>
<dbReference type="SUPFAM" id="SSF55347">
    <property type="entry name" value="Glyceraldehyde-3-phosphate dehydrogenase-like, C-terminal domain"/>
    <property type="match status" value="1"/>
</dbReference>
<evidence type="ECO:0008006" key="5">
    <source>
        <dbReference type="Google" id="ProtNLM"/>
    </source>
</evidence>
<dbReference type="PANTHER" id="PTHR43377:SF1">
    <property type="entry name" value="BILIVERDIN REDUCTASE A"/>
    <property type="match status" value="1"/>
</dbReference>
<dbReference type="Pfam" id="PF02894">
    <property type="entry name" value="GFO_IDH_MocA_C"/>
    <property type="match status" value="1"/>
</dbReference>
<dbReference type="Proteomes" id="UP000228635">
    <property type="component" value="Unassembled WGS sequence"/>
</dbReference>
<gene>
    <name evidence="3" type="ORF">COU08_01745</name>
</gene>
<evidence type="ECO:0000259" key="2">
    <source>
        <dbReference type="Pfam" id="PF02894"/>
    </source>
</evidence>
<dbReference type="Pfam" id="PF01408">
    <property type="entry name" value="GFO_IDH_MocA"/>
    <property type="match status" value="1"/>
</dbReference>
<dbReference type="Gene3D" id="3.40.50.720">
    <property type="entry name" value="NAD(P)-binding Rossmann-like Domain"/>
    <property type="match status" value="1"/>
</dbReference>
<protein>
    <recommendedName>
        <fullName evidence="5">Gfo/Idh/MocA-like oxidoreductase N-terminal domain-containing protein</fullName>
    </recommendedName>
</protein>
<sequence>MSYGMIKKMNKQYSVVIIGGGTIGATGELKKQGNKPTTHAGAFLKNRRARIIGLVEPNKTLHEKIKKITKAPIVIDTNKLLKEKNPDIVIVATPDETHKNIVLLAAQYNPKLILCEKPIATNMRDAKQIIAVCKRKKIKLLINHKRRFDPVLIEVQKEIRKKTFGTIKQARCLYGNGIRNNGTHAIDQLRWYMGEVTAVRAIKNDYGEASHKGDYNVDAMIEFQSGARAMLQSINTRDYYLFEHEYFGTNGAIRLRNLGQTVHSIPRKIKGVFVNAPELNYQKAKKIGNEKRSFMKAMANHVIEVLDGEEKPRCTGEDALKTLLVIEALQRSAEQEGRKIFI</sequence>
<dbReference type="Gene3D" id="3.30.360.10">
    <property type="entry name" value="Dihydrodipicolinate Reductase, domain 2"/>
    <property type="match status" value="1"/>
</dbReference>
<comment type="caution">
    <text evidence="3">The sequence shown here is derived from an EMBL/GenBank/DDBJ whole genome shotgun (WGS) entry which is preliminary data.</text>
</comment>
<dbReference type="PANTHER" id="PTHR43377">
    <property type="entry name" value="BILIVERDIN REDUCTASE A"/>
    <property type="match status" value="1"/>
</dbReference>
<evidence type="ECO:0000313" key="3">
    <source>
        <dbReference type="EMBL" id="PIT92568.1"/>
    </source>
</evidence>
<dbReference type="AlphaFoldDB" id="A0A2M6WIF3"/>
<reference evidence="4" key="1">
    <citation type="submission" date="2017-09" db="EMBL/GenBank/DDBJ databases">
        <title>Depth-based differentiation of microbial function through sediment-hosted aquifers and enrichment of novel symbionts in the deep terrestrial subsurface.</title>
        <authorList>
            <person name="Probst A.J."/>
            <person name="Ladd B."/>
            <person name="Jarett J.K."/>
            <person name="Geller-Mcgrath D.E."/>
            <person name="Sieber C.M.K."/>
            <person name="Emerson J.B."/>
            <person name="Anantharaman K."/>
            <person name="Thomas B.C."/>
            <person name="Malmstrom R."/>
            <person name="Stieglmeier M."/>
            <person name="Klingl A."/>
            <person name="Woyke T."/>
            <person name="Ryan C.M."/>
            <person name="Banfield J.F."/>
        </authorList>
    </citation>
    <scope>NUCLEOTIDE SEQUENCE [LARGE SCALE GENOMIC DNA]</scope>
</reference>
<dbReference type="InterPro" id="IPR000683">
    <property type="entry name" value="Gfo/Idh/MocA-like_OxRdtase_N"/>
</dbReference>
<dbReference type="InterPro" id="IPR004104">
    <property type="entry name" value="Gfo/Idh/MocA-like_OxRdtase_C"/>
</dbReference>
<dbReference type="EMBL" id="PFBA01000014">
    <property type="protein sequence ID" value="PIT92568.1"/>
    <property type="molecule type" value="Genomic_DNA"/>
</dbReference>
<evidence type="ECO:0000259" key="1">
    <source>
        <dbReference type="Pfam" id="PF01408"/>
    </source>
</evidence>
<organism evidence="3 4">
    <name type="scientific">Candidatus Harrisonbacteria bacterium CG10_big_fil_rev_8_21_14_0_10_42_17</name>
    <dbReference type="NCBI Taxonomy" id="1974584"/>
    <lineage>
        <taxon>Bacteria</taxon>
        <taxon>Candidatus Harrisoniibacteriota</taxon>
    </lineage>
</organism>
<proteinExistence type="predicted"/>
<accession>A0A2M6WIF3</accession>